<dbReference type="AlphaFoldDB" id="A0ABC8TRU0"/>
<gene>
    <name evidence="2" type="ORF">ILEXP_LOCUS41801</name>
</gene>
<feature type="compositionally biased region" description="Acidic residues" evidence="1">
    <location>
        <begin position="98"/>
        <end position="124"/>
    </location>
</feature>
<feature type="compositionally biased region" description="Basic and acidic residues" evidence="1">
    <location>
        <begin position="200"/>
        <end position="219"/>
    </location>
</feature>
<accession>A0ABC8TRU0</accession>
<organism evidence="2 3">
    <name type="scientific">Ilex paraguariensis</name>
    <name type="common">yerba mate</name>
    <dbReference type="NCBI Taxonomy" id="185542"/>
    <lineage>
        <taxon>Eukaryota</taxon>
        <taxon>Viridiplantae</taxon>
        <taxon>Streptophyta</taxon>
        <taxon>Embryophyta</taxon>
        <taxon>Tracheophyta</taxon>
        <taxon>Spermatophyta</taxon>
        <taxon>Magnoliopsida</taxon>
        <taxon>eudicotyledons</taxon>
        <taxon>Gunneridae</taxon>
        <taxon>Pentapetalae</taxon>
        <taxon>asterids</taxon>
        <taxon>campanulids</taxon>
        <taxon>Aquifoliales</taxon>
        <taxon>Aquifoliaceae</taxon>
        <taxon>Ilex</taxon>
    </lineage>
</organism>
<comment type="caution">
    <text evidence="2">The sequence shown here is derived from an EMBL/GenBank/DDBJ whole genome shotgun (WGS) entry which is preliminary data.</text>
</comment>
<protein>
    <submittedName>
        <fullName evidence="2">Uncharacterized protein</fullName>
    </submittedName>
</protein>
<evidence type="ECO:0000313" key="2">
    <source>
        <dbReference type="EMBL" id="CAK9172163.1"/>
    </source>
</evidence>
<dbReference type="Proteomes" id="UP001642360">
    <property type="component" value="Unassembled WGS sequence"/>
</dbReference>
<feature type="region of interest" description="Disordered" evidence="1">
    <location>
        <begin position="247"/>
        <end position="273"/>
    </location>
</feature>
<feature type="compositionally biased region" description="Acidic residues" evidence="1">
    <location>
        <begin position="170"/>
        <end position="182"/>
    </location>
</feature>
<feature type="compositionally biased region" description="Basic and acidic residues" evidence="1">
    <location>
        <begin position="615"/>
        <end position="625"/>
    </location>
</feature>
<dbReference type="EMBL" id="CAUOFW020005941">
    <property type="protein sequence ID" value="CAK9172163.1"/>
    <property type="molecule type" value="Genomic_DNA"/>
</dbReference>
<evidence type="ECO:0000313" key="3">
    <source>
        <dbReference type="Proteomes" id="UP001642360"/>
    </source>
</evidence>
<feature type="region of interest" description="Disordered" evidence="1">
    <location>
        <begin position="608"/>
        <end position="648"/>
    </location>
</feature>
<dbReference type="PANTHER" id="PTHR37198">
    <property type="entry name" value="NUCLEOLIN"/>
    <property type="match status" value="1"/>
</dbReference>
<reference evidence="2 3" key="1">
    <citation type="submission" date="2024-02" db="EMBL/GenBank/DDBJ databases">
        <authorList>
            <person name="Vignale AGUSTIN F."/>
            <person name="Sosa J E."/>
            <person name="Modenutti C."/>
        </authorList>
    </citation>
    <scope>NUCLEOTIDE SEQUENCE [LARGE SCALE GENOMIC DNA]</scope>
</reference>
<name>A0ABC8TRU0_9AQUA</name>
<proteinExistence type="predicted"/>
<feature type="region of interest" description="Disordered" evidence="1">
    <location>
        <begin position="98"/>
        <end position="231"/>
    </location>
</feature>
<feature type="region of interest" description="Disordered" evidence="1">
    <location>
        <begin position="477"/>
        <end position="530"/>
    </location>
</feature>
<evidence type="ECO:0000256" key="1">
    <source>
        <dbReference type="SAM" id="MobiDB-lite"/>
    </source>
</evidence>
<feature type="compositionally biased region" description="Acidic residues" evidence="1">
    <location>
        <begin position="134"/>
        <end position="147"/>
    </location>
</feature>
<dbReference type="PANTHER" id="PTHR37198:SF1">
    <property type="entry name" value="NUCLEOLIN"/>
    <property type="match status" value="1"/>
</dbReference>
<sequence>MEDPDDEWEYTSPESEGKVNWILNRGLGLGKKVVITAIVISSAPVVLPPLLMISTLGFAFSVPFGVVFATYACTEKLMSKLLPSPASSLMLEYETVYADEEGDEEEYGEEEGDEEEYGEEEDLSFEGVVTDTVSTDEEEEEAKEEEEKEKGEKEDVGSEGVVMDRVYTDEKEEEEEEEEGEKEDVRFGENVTEDEETEKTEDAKKRLEMRVELEDDGSKEIPGGDILQEEDDPATKAVKHCMQEPMEEVDYNVKEEGHEEDVGEYLDDKEPMKGVHTEMGVRKEGKQESVVDQSNVEEFSVEVRRVVVVAEGDESNGSSVAQKEDVVVVARKLVEDPRSKGEVFGKDKKEELERETTALLIKIRDEDNSSNIVKEEEHSIGEFCGVEEDKKNFRCIDEIEKLSEDNNVEVEKLMEKIKGTDWQKRNKQILKENQENKDKIGGPFGNKKLEFEKLNGVTEGIHGENIGEAISQESKGIHSKNGENARNVPEVRQVGRKKGRRQGNRDARNGHEFVGVGKPVGDQNERINGKRLGGGVESLLAEEEQKLELGKNEVLQGARFKVPIATDAPEDLSLEGDANMINSNAAERGISNDSDLNVADDRNATIGHSNSAVHKTPEGENEKATDSSSGENEDFLKLPVSSGKPVPKHSEIASEMEAVIPPKVLLSEEKLWEQINSMRIIVGYRAARHPTCVDELKALYIFTGVEPPQSFEDPGDLLEVNEKLQFLMSIVGVK</sequence>
<keyword evidence="3" id="KW-1185">Reference proteome</keyword>